<protein>
    <submittedName>
        <fullName evidence="2">Unannotated protein</fullName>
    </submittedName>
</protein>
<reference evidence="2" key="1">
    <citation type="submission" date="2020-05" db="EMBL/GenBank/DDBJ databases">
        <authorList>
            <person name="Chiriac C."/>
            <person name="Salcher M."/>
            <person name="Ghai R."/>
            <person name="Kavagutti S V."/>
        </authorList>
    </citation>
    <scope>NUCLEOTIDE SEQUENCE</scope>
</reference>
<dbReference type="AlphaFoldDB" id="A0A6J6B1K5"/>
<gene>
    <name evidence="2" type="ORF">UFOPK1413_00213</name>
</gene>
<feature type="transmembrane region" description="Helical" evidence="1">
    <location>
        <begin position="33"/>
        <end position="52"/>
    </location>
</feature>
<sequence length="57" mass="6285">MNIFLNILTGAIFLGSFPVMSFAFQVPGYEALIFGAGVLMAVFAWMIPLYIVPRLSK</sequence>
<evidence type="ECO:0000256" key="1">
    <source>
        <dbReference type="SAM" id="Phobius"/>
    </source>
</evidence>
<keyword evidence="1" id="KW-1133">Transmembrane helix</keyword>
<evidence type="ECO:0000313" key="2">
    <source>
        <dbReference type="EMBL" id="CAB4532418.1"/>
    </source>
</evidence>
<accession>A0A6J6B1K5</accession>
<organism evidence="2">
    <name type="scientific">freshwater metagenome</name>
    <dbReference type="NCBI Taxonomy" id="449393"/>
    <lineage>
        <taxon>unclassified sequences</taxon>
        <taxon>metagenomes</taxon>
        <taxon>ecological metagenomes</taxon>
    </lineage>
</organism>
<name>A0A6J6B1K5_9ZZZZ</name>
<proteinExistence type="predicted"/>
<dbReference type="EMBL" id="CAEZSG010000017">
    <property type="protein sequence ID" value="CAB4532418.1"/>
    <property type="molecule type" value="Genomic_DNA"/>
</dbReference>
<keyword evidence="1" id="KW-0472">Membrane</keyword>
<keyword evidence="1" id="KW-0812">Transmembrane</keyword>